<dbReference type="VEuPathDB" id="FungiDB:BD410DRAFT_793108"/>
<gene>
    <name evidence="2" type="ORF">BD410DRAFT_793108</name>
</gene>
<reference evidence="2 3" key="1">
    <citation type="submission" date="2018-06" db="EMBL/GenBank/DDBJ databases">
        <title>A transcriptomic atlas of mushroom development highlights an independent origin of complex multicellularity.</title>
        <authorList>
            <consortium name="DOE Joint Genome Institute"/>
            <person name="Krizsan K."/>
            <person name="Almasi E."/>
            <person name="Merenyi Z."/>
            <person name="Sahu N."/>
            <person name="Viragh M."/>
            <person name="Koszo T."/>
            <person name="Mondo S."/>
            <person name="Kiss B."/>
            <person name="Balint B."/>
            <person name="Kues U."/>
            <person name="Barry K."/>
            <person name="Hegedus J.C."/>
            <person name="Henrissat B."/>
            <person name="Johnson J."/>
            <person name="Lipzen A."/>
            <person name="Ohm R."/>
            <person name="Nagy I."/>
            <person name="Pangilinan J."/>
            <person name="Yan J."/>
            <person name="Xiong Y."/>
            <person name="Grigoriev I.V."/>
            <person name="Hibbett D.S."/>
            <person name="Nagy L.G."/>
        </authorList>
    </citation>
    <scope>NUCLEOTIDE SEQUENCE [LARGE SCALE GENOMIC DNA]</scope>
    <source>
        <strain evidence="2 3">SZMC22713</strain>
    </source>
</reference>
<dbReference type="Proteomes" id="UP000294933">
    <property type="component" value="Unassembled WGS sequence"/>
</dbReference>
<proteinExistence type="predicted"/>
<dbReference type="EMBL" id="ML170206">
    <property type="protein sequence ID" value="TDL18560.1"/>
    <property type="molecule type" value="Genomic_DNA"/>
</dbReference>
<name>A0A4Y7PVK4_9AGAM</name>
<keyword evidence="3" id="KW-1185">Reference proteome</keyword>
<keyword evidence="1" id="KW-0472">Membrane</keyword>
<evidence type="ECO:0000313" key="3">
    <source>
        <dbReference type="Proteomes" id="UP000294933"/>
    </source>
</evidence>
<keyword evidence="1" id="KW-1133">Transmembrane helix</keyword>
<evidence type="ECO:0000313" key="2">
    <source>
        <dbReference type="EMBL" id="TDL18560.1"/>
    </source>
</evidence>
<evidence type="ECO:0000256" key="1">
    <source>
        <dbReference type="SAM" id="Phobius"/>
    </source>
</evidence>
<sequence>MSSVQATRCSREDIKVDTDIGVLTLAIEIMSGVGVVAGLFQLIRLLLLFRLKLI</sequence>
<feature type="transmembrane region" description="Helical" evidence="1">
    <location>
        <begin position="20"/>
        <end position="47"/>
    </location>
</feature>
<accession>A0A4Y7PVK4</accession>
<dbReference type="AlphaFoldDB" id="A0A4Y7PVK4"/>
<keyword evidence="1" id="KW-0812">Transmembrane</keyword>
<organism evidence="2 3">
    <name type="scientific">Rickenella mellea</name>
    <dbReference type="NCBI Taxonomy" id="50990"/>
    <lineage>
        <taxon>Eukaryota</taxon>
        <taxon>Fungi</taxon>
        <taxon>Dikarya</taxon>
        <taxon>Basidiomycota</taxon>
        <taxon>Agaricomycotina</taxon>
        <taxon>Agaricomycetes</taxon>
        <taxon>Hymenochaetales</taxon>
        <taxon>Rickenellaceae</taxon>
        <taxon>Rickenella</taxon>
    </lineage>
</organism>
<protein>
    <submittedName>
        <fullName evidence="2">Uncharacterized protein</fullName>
    </submittedName>
</protein>